<keyword evidence="7" id="KW-0234">DNA repair</keyword>
<dbReference type="PANTHER" id="PTHR33693">
    <property type="entry name" value="TYPE-5 URACIL-DNA GLYCOSYLASE"/>
    <property type="match status" value="1"/>
</dbReference>
<evidence type="ECO:0000313" key="10">
    <source>
        <dbReference type="EMBL" id="KKM25222.1"/>
    </source>
</evidence>
<reference evidence="10" key="1">
    <citation type="journal article" date="2015" name="Nature">
        <title>Complex archaea that bridge the gap between prokaryotes and eukaryotes.</title>
        <authorList>
            <person name="Spang A."/>
            <person name="Saw J.H."/>
            <person name="Jorgensen S.L."/>
            <person name="Zaremba-Niedzwiedzka K."/>
            <person name="Martijn J."/>
            <person name="Lind A.E."/>
            <person name="van Eijk R."/>
            <person name="Schleper C."/>
            <person name="Guy L."/>
            <person name="Ettema T.J."/>
        </authorList>
    </citation>
    <scope>NUCLEOTIDE SEQUENCE</scope>
</reference>
<organism evidence="10">
    <name type="scientific">marine sediment metagenome</name>
    <dbReference type="NCBI Taxonomy" id="412755"/>
    <lineage>
        <taxon>unclassified sequences</taxon>
        <taxon>metagenomes</taxon>
        <taxon>ecological metagenomes</taxon>
    </lineage>
</organism>
<dbReference type="GO" id="GO:0006281">
    <property type="term" value="P:DNA repair"/>
    <property type="evidence" value="ECO:0007669"/>
    <property type="project" value="UniProtKB-KW"/>
</dbReference>
<dbReference type="GO" id="GO:0008408">
    <property type="term" value="F:3'-5' exonuclease activity"/>
    <property type="evidence" value="ECO:0007669"/>
    <property type="project" value="InterPro"/>
</dbReference>
<keyword evidence="5" id="KW-0408">Iron</keyword>
<dbReference type="Gene3D" id="3.30.420.10">
    <property type="entry name" value="Ribonuclease H-like superfamily/Ribonuclease H"/>
    <property type="match status" value="1"/>
</dbReference>
<dbReference type="SUPFAM" id="SSF53098">
    <property type="entry name" value="Ribonuclease H-like"/>
    <property type="match status" value="1"/>
</dbReference>
<evidence type="ECO:0000259" key="9">
    <source>
        <dbReference type="SMART" id="SM00986"/>
    </source>
</evidence>
<feature type="non-terminal residue" evidence="10">
    <location>
        <position position="400"/>
    </location>
</feature>
<dbReference type="Gene3D" id="3.40.470.10">
    <property type="entry name" value="Uracil-DNA glycosylase-like domain"/>
    <property type="match status" value="1"/>
</dbReference>
<evidence type="ECO:0000256" key="3">
    <source>
        <dbReference type="ARBA" id="ARBA00022763"/>
    </source>
</evidence>
<evidence type="ECO:0000259" key="8">
    <source>
        <dbReference type="SMART" id="SM00474"/>
    </source>
</evidence>
<dbReference type="InterPro" id="IPR036397">
    <property type="entry name" value="RNaseH_sf"/>
</dbReference>
<name>A0A0F9ICN0_9ZZZZ</name>
<dbReference type="SMART" id="SM00986">
    <property type="entry name" value="UDG"/>
    <property type="match status" value="1"/>
</dbReference>
<dbReference type="SUPFAM" id="SSF52141">
    <property type="entry name" value="Uracil-DNA glycosylase-like"/>
    <property type="match status" value="1"/>
</dbReference>
<keyword evidence="1" id="KW-0004">4Fe-4S</keyword>
<keyword evidence="3" id="KW-0227">DNA damage</keyword>
<keyword evidence="4" id="KW-0378">Hydrolase</keyword>
<dbReference type="GO" id="GO:0003676">
    <property type="term" value="F:nucleic acid binding"/>
    <property type="evidence" value="ECO:0007669"/>
    <property type="project" value="InterPro"/>
</dbReference>
<dbReference type="GO" id="GO:0097506">
    <property type="term" value="F:deaminated base DNA N-glycosylase activity"/>
    <property type="evidence" value="ECO:0007669"/>
    <property type="project" value="UniProtKB-ARBA"/>
</dbReference>
<keyword evidence="6" id="KW-0411">Iron-sulfur</keyword>
<dbReference type="PANTHER" id="PTHR33693:SF1">
    <property type="entry name" value="TYPE-4 URACIL-DNA GLYCOSYLASE"/>
    <property type="match status" value="1"/>
</dbReference>
<dbReference type="InterPro" id="IPR005122">
    <property type="entry name" value="Uracil-DNA_glycosylase-like"/>
</dbReference>
<keyword evidence="2" id="KW-0479">Metal-binding</keyword>
<dbReference type="Pfam" id="PF03167">
    <property type="entry name" value="UDG"/>
    <property type="match status" value="1"/>
</dbReference>
<feature type="domain" description="3'-5' exonuclease" evidence="8">
    <location>
        <begin position="194"/>
        <end position="371"/>
    </location>
</feature>
<dbReference type="InterPro" id="IPR012337">
    <property type="entry name" value="RNaseH-like_sf"/>
</dbReference>
<evidence type="ECO:0008006" key="11">
    <source>
        <dbReference type="Google" id="ProtNLM"/>
    </source>
</evidence>
<dbReference type="GO" id="GO:0046872">
    <property type="term" value="F:metal ion binding"/>
    <property type="evidence" value="ECO:0007669"/>
    <property type="project" value="UniProtKB-KW"/>
</dbReference>
<dbReference type="SMART" id="SM00987">
    <property type="entry name" value="UreE_C"/>
    <property type="match status" value="1"/>
</dbReference>
<dbReference type="InterPro" id="IPR036895">
    <property type="entry name" value="Uracil-DNA_glycosylase-like_sf"/>
</dbReference>
<sequence>MVKIKRKHPLAQCEECPLYDRPYVPTTYKANATLAILPEAPGREEVVQQAYLVGASGKVLFSALAQVGIKREDCALFNSAMCYPPQRGKTHTPTDDEIHLCSDERLVKDIVAQKPKLILALGNSAMIALFGSKGRGIMKERGQLREWHGIKVLPSVHPASMLHGGGAWTDFAADIERIPRILAGETFEHTPPKVQTITTDRQFNQLIEKIKAKTPCEIACDIETTGFDYLHDEILCVSISVSGTQSFVIARELCTKGRLKKLFHIKGIDWTYHNAKFDAQFLRTFLGENIPFRHDTMLKSYTLDERQGVHGLKHQATERLNAPDYEAEVRKYLPNKNSSYAEIPRKALYLYAGYDTGYTRNLSAEYDRLMDQKQRMFYDTVLMPAVNFFMDVEREGMLID</sequence>
<evidence type="ECO:0000256" key="7">
    <source>
        <dbReference type="ARBA" id="ARBA00023204"/>
    </source>
</evidence>
<feature type="domain" description="Uracil-DNA glycosylase-like" evidence="9">
    <location>
        <begin position="25"/>
        <end position="176"/>
    </location>
</feature>
<dbReference type="SMART" id="SM00474">
    <property type="entry name" value="35EXOc"/>
    <property type="match status" value="1"/>
</dbReference>
<protein>
    <recommendedName>
        <fullName evidence="11">Uracil-DNA glycosylase-like domain-containing protein</fullName>
    </recommendedName>
</protein>
<evidence type="ECO:0000256" key="6">
    <source>
        <dbReference type="ARBA" id="ARBA00023014"/>
    </source>
</evidence>
<dbReference type="Pfam" id="PF01612">
    <property type="entry name" value="DNA_pol_A_exo1"/>
    <property type="match status" value="1"/>
</dbReference>
<proteinExistence type="predicted"/>
<gene>
    <name evidence="10" type="ORF">LCGC14_1597220</name>
</gene>
<evidence type="ECO:0000256" key="4">
    <source>
        <dbReference type="ARBA" id="ARBA00022801"/>
    </source>
</evidence>
<evidence type="ECO:0000256" key="2">
    <source>
        <dbReference type="ARBA" id="ARBA00022723"/>
    </source>
</evidence>
<comment type="caution">
    <text evidence="10">The sequence shown here is derived from an EMBL/GenBank/DDBJ whole genome shotgun (WGS) entry which is preliminary data.</text>
</comment>
<dbReference type="InterPro" id="IPR051536">
    <property type="entry name" value="UDG_Type-4/5"/>
</dbReference>
<dbReference type="InterPro" id="IPR002562">
    <property type="entry name" value="3'-5'_exonuclease_dom"/>
</dbReference>
<dbReference type="CDD" id="cd10030">
    <property type="entry name" value="UDG-F4_TTUDGA_SPO1dp_like"/>
    <property type="match status" value="1"/>
</dbReference>
<dbReference type="AlphaFoldDB" id="A0A0F9ICN0"/>
<dbReference type="EMBL" id="LAZR01012759">
    <property type="protein sequence ID" value="KKM25222.1"/>
    <property type="molecule type" value="Genomic_DNA"/>
</dbReference>
<accession>A0A0F9ICN0</accession>
<evidence type="ECO:0000256" key="5">
    <source>
        <dbReference type="ARBA" id="ARBA00023004"/>
    </source>
</evidence>
<dbReference type="GO" id="GO:0051539">
    <property type="term" value="F:4 iron, 4 sulfur cluster binding"/>
    <property type="evidence" value="ECO:0007669"/>
    <property type="project" value="UniProtKB-KW"/>
</dbReference>
<evidence type="ECO:0000256" key="1">
    <source>
        <dbReference type="ARBA" id="ARBA00022485"/>
    </source>
</evidence>